<feature type="transmembrane region" description="Helical" evidence="7">
    <location>
        <begin position="366"/>
        <end position="386"/>
    </location>
</feature>
<keyword evidence="10" id="KW-1185">Reference proteome</keyword>
<evidence type="ECO:0000256" key="2">
    <source>
        <dbReference type="ARBA" id="ARBA00022448"/>
    </source>
</evidence>
<protein>
    <submittedName>
        <fullName evidence="9">MFS transporter</fullName>
    </submittedName>
</protein>
<dbReference type="Gene3D" id="1.20.1720.10">
    <property type="entry name" value="Multidrug resistance protein D"/>
    <property type="match status" value="1"/>
</dbReference>
<feature type="transmembrane region" description="Helical" evidence="7">
    <location>
        <begin position="340"/>
        <end position="360"/>
    </location>
</feature>
<proteinExistence type="predicted"/>
<feature type="transmembrane region" description="Helical" evidence="7">
    <location>
        <begin position="107"/>
        <end position="128"/>
    </location>
</feature>
<name>A0ABU4T653_9PSEU</name>
<keyword evidence="5 7" id="KW-1133">Transmembrane helix</keyword>
<keyword evidence="3" id="KW-1003">Cell membrane</keyword>
<feature type="transmembrane region" description="Helical" evidence="7">
    <location>
        <begin position="140"/>
        <end position="162"/>
    </location>
</feature>
<dbReference type="PANTHER" id="PTHR42718">
    <property type="entry name" value="MAJOR FACILITATOR SUPERFAMILY MULTIDRUG TRANSPORTER MFSC"/>
    <property type="match status" value="1"/>
</dbReference>
<sequence>MRISSTTRTDRENWRTVYALCIGFFMTLLDTTIVNVAMPSMMTGLNATLNDVIWVASAYLLAFAVPLLLTGRLGDRFGPKRLYGIGLVLFVLASLACGLATSAEALITARVFQGLGAAAMTPQTMAFITHLFPAAKRGAALGMWGSVAGLATISGPLLGGVLVTHLGWQWIFFVNLPIGVLALVLLVMWVPDYQPGRAPRFDVLGVVLCCLGLGLLVFGIQNGEHYGWGQVAGPITITEIIAAGVLLLVAFVLWQASARNPEPLLPLRIFRNRNFSLGNVANVMIGITVTGLFVPLTLFLQTVPKLSPLMAGLVTAPASLMSGVVAIFAGRLSNRANAKYLPITGFVLLAVSIGAMTFLLTDGSQWVLLPSMIAAGTGMGLVYSPLTNISTRTLDRSLLGAGSGIYNTSRQFGNVLGSAATGAVLQIVLSATGDFTSAVRAAFYLLLAALAVGLVVAFAFRQGVPDSVKDSRRASDPGLPVTRPS</sequence>
<evidence type="ECO:0000256" key="5">
    <source>
        <dbReference type="ARBA" id="ARBA00022989"/>
    </source>
</evidence>
<evidence type="ECO:0000259" key="8">
    <source>
        <dbReference type="PROSITE" id="PS50850"/>
    </source>
</evidence>
<feature type="transmembrane region" description="Helical" evidence="7">
    <location>
        <begin position="168"/>
        <end position="189"/>
    </location>
</feature>
<reference evidence="9 10" key="2">
    <citation type="submission" date="2023-11" db="EMBL/GenBank/DDBJ databases">
        <authorList>
            <person name="Lara A.C."/>
            <person name="Chronakova A."/>
        </authorList>
    </citation>
    <scope>NUCLEOTIDE SEQUENCE [LARGE SCALE GENOMIC DNA]</scope>
    <source>
        <strain evidence="9 10">BCCO 10_0856</strain>
    </source>
</reference>
<keyword evidence="6 7" id="KW-0472">Membrane</keyword>
<dbReference type="InterPro" id="IPR036259">
    <property type="entry name" value="MFS_trans_sf"/>
</dbReference>
<reference evidence="9 10" key="1">
    <citation type="submission" date="2023-11" db="EMBL/GenBank/DDBJ databases">
        <title>Lentzea sokolovensis, sp. nov., Lentzea kristufkii, sp. nov., and Lentzea miocenensis, sp. nov., rare actinobacteria from Sokolov Coal Basin, Miocene lacustrine sediment, Czech Republic.</title>
        <authorList>
            <person name="Lara A."/>
            <person name="Kotroba L."/>
            <person name="Nouioui I."/>
            <person name="Neumann-Schaal M."/>
            <person name="Mast Y."/>
            <person name="Chronakova A."/>
        </authorList>
    </citation>
    <scope>NUCLEOTIDE SEQUENCE [LARGE SCALE GENOMIC DNA]</scope>
    <source>
        <strain evidence="9 10">BCCO 10_0856</strain>
    </source>
</reference>
<dbReference type="PROSITE" id="PS50850">
    <property type="entry name" value="MFS"/>
    <property type="match status" value="1"/>
</dbReference>
<dbReference type="SUPFAM" id="SSF103473">
    <property type="entry name" value="MFS general substrate transporter"/>
    <property type="match status" value="1"/>
</dbReference>
<dbReference type="InterPro" id="IPR011701">
    <property type="entry name" value="MFS"/>
</dbReference>
<dbReference type="PRINTS" id="PR01036">
    <property type="entry name" value="TCRTETB"/>
</dbReference>
<feature type="transmembrane region" description="Helical" evidence="7">
    <location>
        <begin position="412"/>
        <end position="429"/>
    </location>
</feature>
<comment type="subcellular location">
    <subcellularLocation>
        <location evidence="1">Cell membrane</location>
        <topology evidence="1">Multi-pass membrane protein</topology>
    </subcellularLocation>
</comment>
<dbReference type="Proteomes" id="UP001285521">
    <property type="component" value="Unassembled WGS sequence"/>
</dbReference>
<evidence type="ECO:0000256" key="7">
    <source>
        <dbReference type="SAM" id="Phobius"/>
    </source>
</evidence>
<evidence type="ECO:0000313" key="9">
    <source>
        <dbReference type="EMBL" id="MDX8033636.1"/>
    </source>
</evidence>
<dbReference type="NCBIfam" id="TIGR00711">
    <property type="entry name" value="efflux_EmrB"/>
    <property type="match status" value="1"/>
</dbReference>
<accession>A0ABU4T653</accession>
<dbReference type="InterPro" id="IPR004638">
    <property type="entry name" value="EmrB-like"/>
</dbReference>
<keyword evidence="2" id="KW-0813">Transport</keyword>
<dbReference type="Gene3D" id="1.20.1250.20">
    <property type="entry name" value="MFS general substrate transporter like domains"/>
    <property type="match status" value="1"/>
</dbReference>
<evidence type="ECO:0000256" key="6">
    <source>
        <dbReference type="ARBA" id="ARBA00023136"/>
    </source>
</evidence>
<feature type="transmembrane region" description="Helical" evidence="7">
    <location>
        <begin position="201"/>
        <end position="220"/>
    </location>
</feature>
<evidence type="ECO:0000256" key="1">
    <source>
        <dbReference type="ARBA" id="ARBA00004651"/>
    </source>
</evidence>
<dbReference type="PANTHER" id="PTHR42718:SF46">
    <property type="entry name" value="BLR6921 PROTEIN"/>
    <property type="match status" value="1"/>
</dbReference>
<feature type="transmembrane region" description="Helical" evidence="7">
    <location>
        <begin position="16"/>
        <end position="40"/>
    </location>
</feature>
<dbReference type="InterPro" id="IPR020846">
    <property type="entry name" value="MFS_dom"/>
</dbReference>
<evidence type="ECO:0000313" key="10">
    <source>
        <dbReference type="Proteomes" id="UP001285521"/>
    </source>
</evidence>
<evidence type="ECO:0000256" key="3">
    <source>
        <dbReference type="ARBA" id="ARBA00022475"/>
    </source>
</evidence>
<feature type="domain" description="Major facilitator superfamily (MFS) profile" evidence="8">
    <location>
        <begin position="16"/>
        <end position="465"/>
    </location>
</feature>
<dbReference type="Pfam" id="PF07690">
    <property type="entry name" value="MFS_1"/>
    <property type="match status" value="1"/>
</dbReference>
<evidence type="ECO:0000256" key="4">
    <source>
        <dbReference type="ARBA" id="ARBA00022692"/>
    </source>
</evidence>
<feature type="transmembrane region" description="Helical" evidence="7">
    <location>
        <begin position="232"/>
        <end position="254"/>
    </location>
</feature>
<feature type="transmembrane region" description="Helical" evidence="7">
    <location>
        <begin position="441"/>
        <end position="460"/>
    </location>
</feature>
<feature type="transmembrane region" description="Helical" evidence="7">
    <location>
        <begin position="275"/>
        <end position="300"/>
    </location>
</feature>
<feature type="transmembrane region" description="Helical" evidence="7">
    <location>
        <begin position="82"/>
        <end position="101"/>
    </location>
</feature>
<feature type="transmembrane region" description="Helical" evidence="7">
    <location>
        <begin position="306"/>
        <end position="328"/>
    </location>
</feature>
<gene>
    <name evidence="9" type="ORF">SK803_25730</name>
</gene>
<comment type="caution">
    <text evidence="9">The sequence shown here is derived from an EMBL/GenBank/DDBJ whole genome shotgun (WGS) entry which is preliminary data.</text>
</comment>
<organism evidence="9 10">
    <name type="scientific">Lentzea miocenica</name>
    <dbReference type="NCBI Taxonomy" id="3095431"/>
    <lineage>
        <taxon>Bacteria</taxon>
        <taxon>Bacillati</taxon>
        <taxon>Actinomycetota</taxon>
        <taxon>Actinomycetes</taxon>
        <taxon>Pseudonocardiales</taxon>
        <taxon>Pseudonocardiaceae</taxon>
        <taxon>Lentzea</taxon>
    </lineage>
</organism>
<dbReference type="EMBL" id="JAXAVW010000021">
    <property type="protein sequence ID" value="MDX8033636.1"/>
    <property type="molecule type" value="Genomic_DNA"/>
</dbReference>
<keyword evidence="4 7" id="KW-0812">Transmembrane</keyword>
<dbReference type="RefSeq" id="WP_319968654.1">
    <property type="nucleotide sequence ID" value="NZ_JAXAVW010000021.1"/>
</dbReference>
<feature type="transmembrane region" description="Helical" evidence="7">
    <location>
        <begin position="52"/>
        <end position="70"/>
    </location>
</feature>
<dbReference type="CDD" id="cd17321">
    <property type="entry name" value="MFS_MMR_MDR_like"/>
    <property type="match status" value="1"/>
</dbReference>